<evidence type="ECO:0000256" key="7">
    <source>
        <dbReference type="ARBA" id="ARBA00023180"/>
    </source>
</evidence>
<dbReference type="InterPro" id="IPR012334">
    <property type="entry name" value="Pectin_lyas_fold"/>
</dbReference>
<evidence type="ECO:0000256" key="14">
    <source>
        <dbReference type="ARBA" id="ARBA00048766"/>
    </source>
</evidence>
<keyword evidence="17" id="KW-1185">Reference proteome</keyword>
<name>A0AAD7X6U1_9APHY</name>
<evidence type="ECO:0000256" key="6">
    <source>
        <dbReference type="ARBA" id="ARBA00023157"/>
    </source>
</evidence>
<dbReference type="GO" id="GO:0005576">
    <property type="term" value="C:extracellular region"/>
    <property type="evidence" value="ECO:0007669"/>
    <property type="project" value="UniProtKB-SubCell"/>
</dbReference>
<dbReference type="GO" id="GO:0000272">
    <property type="term" value="P:polysaccharide catabolic process"/>
    <property type="evidence" value="ECO:0007669"/>
    <property type="project" value="UniProtKB-KW"/>
</dbReference>
<keyword evidence="3" id="KW-0964">Secreted</keyword>
<dbReference type="EMBL" id="JAPEVG010000466">
    <property type="protein sequence ID" value="KAJ8462440.1"/>
    <property type="molecule type" value="Genomic_DNA"/>
</dbReference>
<evidence type="ECO:0000256" key="13">
    <source>
        <dbReference type="ARBA" id="ARBA00038933"/>
    </source>
</evidence>
<dbReference type="AlphaFoldDB" id="A0AAD7X6U1"/>
<evidence type="ECO:0000313" key="17">
    <source>
        <dbReference type="Proteomes" id="UP001215151"/>
    </source>
</evidence>
<dbReference type="EC" id="3.2.1.67" evidence="13"/>
<keyword evidence="5 15" id="KW-0378">Hydrolase</keyword>
<gene>
    <name evidence="16" type="ORF">ONZ51_g10908</name>
</gene>
<comment type="subcellular location">
    <subcellularLocation>
        <location evidence="1">Secreted</location>
    </subcellularLocation>
</comment>
<dbReference type="GO" id="GO:0004650">
    <property type="term" value="F:polygalacturonase activity"/>
    <property type="evidence" value="ECO:0007669"/>
    <property type="project" value="InterPro"/>
</dbReference>
<evidence type="ECO:0000256" key="15">
    <source>
        <dbReference type="RuleBase" id="RU361169"/>
    </source>
</evidence>
<dbReference type="InterPro" id="IPR011050">
    <property type="entry name" value="Pectin_lyase_fold/virulence"/>
</dbReference>
<comment type="catalytic activity">
    <reaction evidence="14">
        <text>[(1-&gt;4)-alpha-D-galacturonosyl](n) + H2O = alpha-D-galacturonate + [(1-&gt;4)-alpha-D-galacturonosyl](n-1)</text>
        <dbReference type="Rhea" id="RHEA:14117"/>
        <dbReference type="Rhea" id="RHEA-COMP:14570"/>
        <dbReference type="Rhea" id="RHEA-COMP:14572"/>
        <dbReference type="ChEBI" id="CHEBI:15377"/>
        <dbReference type="ChEBI" id="CHEBI:58658"/>
        <dbReference type="ChEBI" id="CHEBI:140523"/>
        <dbReference type="EC" id="3.2.1.67"/>
    </reaction>
</comment>
<evidence type="ECO:0000256" key="11">
    <source>
        <dbReference type="ARBA" id="ARBA00023326"/>
    </source>
</evidence>
<evidence type="ECO:0000256" key="8">
    <source>
        <dbReference type="ARBA" id="ARBA00023277"/>
    </source>
</evidence>
<organism evidence="16 17">
    <name type="scientific">Trametes cubensis</name>
    <dbReference type="NCBI Taxonomy" id="1111947"/>
    <lineage>
        <taxon>Eukaryota</taxon>
        <taxon>Fungi</taxon>
        <taxon>Dikarya</taxon>
        <taxon>Basidiomycota</taxon>
        <taxon>Agaricomycotina</taxon>
        <taxon>Agaricomycetes</taxon>
        <taxon>Polyporales</taxon>
        <taxon>Polyporaceae</taxon>
        <taxon>Trametes</taxon>
    </lineage>
</organism>
<reference evidence="16" key="1">
    <citation type="submission" date="2022-11" db="EMBL/GenBank/DDBJ databases">
        <title>Genome Sequence of Cubamyces cubensis.</title>
        <authorList>
            <person name="Buettner E."/>
        </authorList>
    </citation>
    <scope>NUCLEOTIDE SEQUENCE</scope>
    <source>
        <strain evidence="16">MPL-01</strain>
    </source>
</reference>
<evidence type="ECO:0000256" key="4">
    <source>
        <dbReference type="ARBA" id="ARBA00022729"/>
    </source>
</evidence>
<dbReference type="GO" id="GO:0047911">
    <property type="term" value="F:galacturan 1,4-alpha-galacturonidase activity"/>
    <property type="evidence" value="ECO:0007669"/>
    <property type="project" value="UniProtKB-EC"/>
</dbReference>
<sequence length="386" mass="41864">MDPANTYRAIFIQSQASWFVVSGRDFTLDAHGTGGIVGHGQRWWSWYGNATRLDGDGRPVALSLVNVTRGTVRAFTVDGPPFWCNAVVDAQDVLYDGMRCIAENADETYFGQKREDGVRTRGVPAFARNRLTRLSRRRRETFPSTIYVPHNDTPTLTRLRATSSPSIVWNTDGIDTFRATNITLRNFDITSGDDCLAIKGNSTNIFAKNITCRGGTGIAFGSLGQYEDLPDYVADVVLEDITMIRPDPQVQPLMEHGPRVARAGERAVIDLRFPPTGGGAGKGRVSGVVARNVILDQVSTPVQLYQTNLGHAGDAPSKLQFAGLTFENWTGTAQGATLVDFQCSSAAPCENVAFEAFDVTPPDGMSATYNCVNVASSSGLPRGGEW</sequence>
<keyword evidence="7" id="KW-0325">Glycoprotein</keyword>
<accession>A0AAD7X6U1</accession>
<evidence type="ECO:0000313" key="16">
    <source>
        <dbReference type="EMBL" id="KAJ8462440.1"/>
    </source>
</evidence>
<keyword evidence="6" id="KW-1015">Disulfide bond</keyword>
<dbReference type="Proteomes" id="UP001215151">
    <property type="component" value="Unassembled WGS sequence"/>
</dbReference>
<dbReference type="Pfam" id="PF00295">
    <property type="entry name" value="Glyco_hydro_28"/>
    <property type="match status" value="2"/>
</dbReference>
<comment type="similarity">
    <text evidence="2 15">Belongs to the glycosyl hydrolase 28 family.</text>
</comment>
<dbReference type="GO" id="GO:0071555">
    <property type="term" value="P:cell wall organization"/>
    <property type="evidence" value="ECO:0007669"/>
    <property type="project" value="UniProtKB-KW"/>
</dbReference>
<keyword evidence="10" id="KW-0961">Cell wall biogenesis/degradation</keyword>
<dbReference type="Gene3D" id="2.160.20.10">
    <property type="entry name" value="Single-stranded right-handed beta-helix, Pectin lyase-like"/>
    <property type="match status" value="1"/>
</dbReference>
<evidence type="ECO:0000256" key="9">
    <source>
        <dbReference type="ARBA" id="ARBA00023295"/>
    </source>
</evidence>
<protein>
    <recommendedName>
        <fullName evidence="13">galacturonan 1,4-alpha-galacturonidase</fullName>
        <ecNumber evidence="13">3.2.1.67</ecNumber>
    </recommendedName>
</protein>
<evidence type="ECO:0000256" key="2">
    <source>
        <dbReference type="ARBA" id="ARBA00008834"/>
    </source>
</evidence>
<dbReference type="PANTHER" id="PTHR31736">
    <property type="match status" value="1"/>
</dbReference>
<evidence type="ECO:0000256" key="3">
    <source>
        <dbReference type="ARBA" id="ARBA00022525"/>
    </source>
</evidence>
<evidence type="ECO:0000256" key="10">
    <source>
        <dbReference type="ARBA" id="ARBA00023316"/>
    </source>
</evidence>
<comment type="caution">
    <text evidence="16">The sequence shown here is derived from an EMBL/GenBank/DDBJ whole genome shotgun (WGS) entry which is preliminary data.</text>
</comment>
<evidence type="ECO:0000256" key="12">
    <source>
        <dbReference type="ARBA" id="ARBA00037312"/>
    </source>
</evidence>
<comment type="function">
    <text evidence="12">Specific in hydrolyzing the terminal glycosidic bond of polygalacturonic acid and oligogalacturonates.</text>
</comment>
<evidence type="ECO:0000256" key="5">
    <source>
        <dbReference type="ARBA" id="ARBA00022801"/>
    </source>
</evidence>
<proteinExistence type="inferred from homology"/>
<dbReference type="PANTHER" id="PTHR31736:SF12">
    <property type="entry name" value="EXO-POLYGALACTURONASE, PUTATIVE-RELATED"/>
    <property type="match status" value="1"/>
</dbReference>
<dbReference type="InterPro" id="IPR000743">
    <property type="entry name" value="Glyco_hydro_28"/>
</dbReference>
<keyword evidence="4" id="KW-0732">Signal</keyword>
<keyword evidence="11" id="KW-0624">Polysaccharide degradation</keyword>
<dbReference type="SUPFAM" id="SSF51126">
    <property type="entry name" value="Pectin lyase-like"/>
    <property type="match status" value="1"/>
</dbReference>
<keyword evidence="8" id="KW-0119">Carbohydrate metabolism</keyword>
<keyword evidence="9 15" id="KW-0326">Glycosidase</keyword>
<evidence type="ECO:0000256" key="1">
    <source>
        <dbReference type="ARBA" id="ARBA00004613"/>
    </source>
</evidence>